<comment type="subcellular location">
    <subcellularLocation>
        <location evidence="1">Membrane</location>
        <topology evidence="1">Multi-pass membrane protein</topology>
    </subcellularLocation>
</comment>
<keyword evidence="9" id="KW-0407">Ion channel</keyword>
<evidence type="ECO:0000256" key="3">
    <source>
        <dbReference type="ARBA" id="ARBA00022692"/>
    </source>
</evidence>
<evidence type="ECO:0000256" key="5">
    <source>
        <dbReference type="ARBA" id="ARBA00023065"/>
    </source>
</evidence>
<reference evidence="11 12" key="1">
    <citation type="submission" date="2017-08" db="EMBL/GenBank/DDBJ databases">
        <title>Reclassification of Bisgaard taxon 37 and 44.</title>
        <authorList>
            <person name="Christensen H."/>
        </authorList>
    </citation>
    <scope>NUCLEOTIDE SEQUENCE [LARGE SCALE GENOMIC DNA]</scope>
    <source>
        <strain evidence="11 12">B96_4</strain>
    </source>
</reference>
<keyword evidence="7" id="KW-0869">Chloride channel</keyword>
<comment type="caution">
    <text evidence="11">The sequence shown here is derived from an EMBL/GenBank/DDBJ whole genome shotgun (WGS) entry which is preliminary data.</text>
</comment>
<keyword evidence="8" id="KW-0868">Chloride</keyword>
<name>A0A3A1Y5R3_9GAMM</name>
<dbReference type="SUPFAM" id="SSF81340">
    <property type="entry name" value="Clc chloride channel"/>
    <property type="match status" value="1"/>
</dbReference>
<feature type="transmembrane region" description="Helical" evidence="10">
    <location>
        <begin position="221"/>
        <end position="237"/>
    </location>
</feature>
<feature type="transmembrane region" description="Helical" evidence="10">
    <location>
        <begin position="288"/>
        <end position="313"/>
    </location>
</feature>
<evidence type="ECO:0000256" key="10">
    <source>
        <dbReference type="SAM" id="Phobius"/>
    </source>
</evidence>
<sequence>MKENLLYKLRLALCVVLVGVMAGLGAAFLSWLIHHVEVLAFGHSETEYPVVTDDTTWQRRLYALAIGGIIIGPLWAWLQLKGKPIVGIKGMMEGKKPPVMDNLAHSLMQIFSVGVGAPIGREVAPREVGATFASLSARLCRIDDPKIFSVLVACGAAAGLAGVYHVPLAGAIFALEILIGVINIPYALIALTTSVIATYVARITVSPETFYQVPQIAMDQAHVWWAVVLGILVGIPAKIFGNQVKWAEANKVKGKELIITLPLVFVLTGIVAIWLPEILGNGRSTAQTAYWLAPISLGALLFVFKWIMVIANLRAGAYGGTLTPGFALGAVFGLVVGGLIHLVAPSMDVTMATVVCSAAFLAVSMNAPLTAFALAIGFTGQGFDAYLPLLAGVVTAMAVGNFFPLSFKSKEEKSSVSESKK</sequence>
<feature type="transmembrane region" description="Helical" evidence="10">
    <location>
        <begin position="61"/>
        <end position="80"/>
    </location>
</feature>
<evidence type="ECO:0008006" key="13">
    <source>
        <dbReference type="Google" id="ProtNLM"/>
    </source>
</evidence>
<dbReference type="GO" id="GO:0005254">
    <property type="term" value="F:chloride channel activity"/>
    <property type="evidence" value="ECO:0007669"/>
    <property type="project" value="UniProtKB-KW"/>
</dbReference>
<evidence type="ECO:0000256" key="4">
    <source>
        <dbReference type="ARBA" id="ARBA00022989"/>
    </source>
</evidence>
<dbReference type="InterPro" id="IPR014743">
    <property type="entry name" value="Cl-channel_core"/>
</dbReference>
<keyword evidence="5" id="KW-0406">Ion transport</keyword>
<evidence type="ECO:0000256" key="7">
    <source>
        <dbReference type="ARBA" id="ARBA00023173"/>
    </source>
</evidence>
<feature type="transmembrane region" description="Helical" evidence="10">
    <location>
        <begin position="172"/>
        <end position="200"/>
    </location>
</feature>
<evidence type="ECO:0000256" key="8">
    <source>
        <dbReference type="ARBA" id="ARBA00023214"/>
    </source>
</evidence>
<evidence type="ECO:0000256" key="1">
    <source>
        <dbReference type="ARBA" id="ARBA00004141"/>
    </source>
</evidence>
<feature type="transmembrane region" description="Helical" evidence="10">
    <location>
        <begin position="257"/>
        <end position="276"/>
    </location>
</feature>
<feature type="transmembrane region" description="Helical" evidence="10">
    <location>
        <begin position="147"/>
        <end position="166"/>
    </location>
</feature>
<feature type="transmembrane region" description="Helical" evidence="10">
    <location>
        <begin position="385"/>
        <end position="405"/>
    </location>
</feature>
<keyword evidence="12" id="KW-1185">Reference proteome</keyword>
<evidence type="ECO:0000313" key="11">
    <source>
        <dbReference type="EMBL" id="RIY32548.1"/>
    </source>
</evidence>
<organism evidence="11 12">
    <name type="scientific">Psittacicella melopsittaci</name>
    <dbReference type="NCBI Taxonomy" id="2028576"/>
    <lineage>
        <taxon>Bacteria</taxon>
        <taxon>Pseudomonadati</taxon>
        <taxon>Pseudomonadota</taxon>
        <taxon>Gammaproteobacteria</taxon>
        <taxon>Pasteurellales</taxon>
        <taxon>Psittacicellaceae</taxon>
        <taxon>Psittacicella</taxon>
    </lineage>
</organism>
<dbReference type="Gene3D" id="1.10.3080.10">
    <property type="entry name" value="Clc chloride channel"/>
    <property type="match status" value="1"/>
</dbReference>
<proteinExistence type="predicted"/>
<dbReference type="Proteomes" id="UP000266258">
    <property type="component" value="Unassembled WGS sequence"/>
</dbReference>
<protein>
    <recommendedName>
        <fullName evidence="13">Chloride channel protein</fullName>
    </recommendedName>
</protein>
<keyword evidence="6 10" id="KW-0472">Membrane</keyword>
<dbReference type="OrthoDB" id="3261015at2"/>
<dbReference type="Pfam" id="PF00654">
    <property type="entry name" value="Voltage_CLC"/>
    <property type="match status" value="1"/>
</dbReference>
<dbReference type="AlphaFoldDB" id="A0A3A1Y5R3"/>
<dbReference type="PANTHER" id="PTHR43427:SF6">
    <property type="entry name" value="CHLORIDE CHANNEL PROTEIN CLC-E"/>
    <property type="match status" value="1"/>
</dbReference>
<keyword evidence="2" id="KW-0813">Transport</keyword>
<accession>A0A3A1Y5R3</accession>
<dbReference type="InterPro" id="IPR001807">
    <property type="entry name" value="ClC"/>
</dbReference>
<dbReference type="RefSeq" id="WP_119497054.1">
    <property type="nucleotide sequence ID" value="NZ_NRJH01000033.1"/>
</dbReference>
<evidence type="ECO:0000256" key="6">
    <source>
        <dbReference type="ARBA" id="ARBA00023136"/>
    </source>
</evidence>
<evidence type="ECO:0000256" key="9">
    <source>
        <dbReference type="ARBA" id="ARBA00023303"/>
    </source>
</evidence>
<dbReference type="InterPro" id="IPR050368">
    <property type="entry name" value="ClC-type_chloride_channel"/>
</dbReference>
<feature type="transmembrane region" description="Helical" evidence="10">
    <location>
        <begin position="12"/>
        <end position="33"/>
    </location>
</feature>
<evidence type="ECO:0000256" key="2">
    <source>
        <dbReference type="ARBA" id="ARBA00022448"/>
    </source>
</evidence>
<keyword evidence="3 10" id="KW-0812">Transmembrane</keyword>
<feature type="transmembrane region" description="Helical" evidence="10">
    <location>
        <begin position="351"/>
        <end position="379"/>
    </location>
</feature>
<feature type="transmembrane region" description="Helical" evidence="10">
    <location>
        <begin position="325"/>
        <end position="344"/>
    </location>
</feature>
<gene>
    <name evidence="11" type="ORF">CJP74_04320</name>
</gene>
<dbReference type="EMBL" id="NRJH01000033">
    <property type="protein sequence ID" value="RIY32548.1"/>
    <property type="molecule type" value="Genomic_DNA"/>
</dbReference>
<evidence type="ECO:0000313" key="12">
    <source>
        <dbReference type="Proteomes" id="UP000266258"/>
    </source>
</evidence>
<dbReference type="PANTHER" id="PTHR43427">
    <property type="entry name" value="CHLORIDE CHANNEL PROTEIN CLC-E"/>
    <property type="match status" value="1"/>
</dbReference>
<dbReference type="GO" id="GO:0034707">
    <property type="term" value="C:chloride channel complex"/>
    <property type="evidence" value="ECO:0007669"/>
    <property type="project" value="UniProtKB-KW"/>
</dbReference>
<keyword evidence="4 10" id="KW-1133">Transmembrane helix</keyword>